<keyword evidence="2 9" id="KW-0813">Transport</keyword>
<dbReference type="FunFam" id="3.40.50.970:FF:000012">
    <property type="entry name" value="Pyruvate:ferredoxin (Flavodoxin) oxidoreductase"/>
    <property type="match status" value="1"/>
</dbReference>
<dbReference type="PATRIC" id="fig|229921.5.peg.581"/>
<name>A0A0P6XX88_9CHLR</name>
<evidence type="ECO:0000256" key="7">
    <source>
        <dbReference type="ARBA" id="ARBA00023004"/>
    </source>
</evidence>
<feature type="binding site" evidence="10">
    <location>
        <begin position="979"/>
        <end position="982"/>
    </location>
    <ligand>
        <name>thiamine diphosphate</name>
        <dbReference type="ChEBI" id="CHEBI:58937"/>
    </ligand>
</feature>
<keyword evidence="7 12" id="KW-0408">Iron</keyword>
<feature type="binding site" evidence="12">
    <location>
        <position position="1088"/>
    </location>
    <ligand>
        <name>[4Fe-4S] cluster</name>
        <dbReference type="ChEBI" id="CHEBI:49883"/>
        <label>3</label>
    </ligand>
</feature>
<dbReference type="InterPro" id="IPR050722">
    <property type="entry name" value="Pyruvate:ferred/Flavod_OxRd"/>
</dbReference>
<feature type="binding site" evidence="12">
    <location>
        <position position="761"/>
    </location>
    <ligand>
        <name>[4Fe-4S] cluster</name>
        <dbReference type="ChEBI" id="CHEBI:49883"/>
        <label>2</label>
    </ligand>
</feature>
<dbReference type="Pfam" id="PF10371">
    <property type="entry name" value="EKR"/>
    <property type="match status" value="1"/>
</dbReference>
<dbReference type="SUPFAM" id="SSF52922">
    <property type="entry name" value="TK C-terminal domain-like"/>
    <property type="match status" value="1"/>
</dbReference>
<dbReference type="OrthoDB" id="9794954at2"/>
<evidence type="ECO:0000256" key="10">
    <source>
        <dbReference type="PIRSR" id="PIRSR000159-1"/>
    </source>
</evidence>
<feature type="binding site" evidence="12">
    <location>
        <position position="699"/>
    </location>
    <ligand>
        <name>[4Fe-4S] cluster</name>
        <dbReference type="ChEBI" id="CHEBI:49883"/>
        <label>1</label>
    </ligand>
</feature>
<evidence type="ECO:0000256" key="9">
    <source>
        <dbReference type="PIRNR" id="PIRNR000159"/>
    </source>
</evidence>
<dbReference type="Gene3D" id="3.40.920.10">
    <property type="entry name" value="Pyruvate-ferredoxin oxidoreductase, PFOR, domain III"/>
    <property type="match status" value="1"/>
</dbReference>
<feature type="binding site" evidence="10">
    <location>
        <begin position="1008"/>
        <end position="1013"/>
    </location>
    <ligand>
        <name>thiamine diphosphate</name>
        <dbReference type="ChEBI" id="CHEBI:58937"/>
    </ligand>
</feature>
<dbReference type="FunFam" id="3.40.50.920:FF:000007">
    <property type="entry name" value="Pyruvate:ferredoxin (Flavodoxin) oxidoreductase"/>
    <property type="match status" value="1"/>
</dbReference>
<dbReference type="InterPro" id="IPR029061">
    <property type="entry name" value="THDP-binding"/>
</dbReference>
<dbReference type="Pfam" id="PF02775">
    <property type="entry name" value="TPP_enzyme_C"/>
    <property type="match status" value="1"/>
</dbReference>
<dbReference type="GO" id="GO:0016903">
    <property type="term" value="F:oxidoreductase activity, acting on the aldehyde or oxo group of donors"/>
    <property type="evidence" value="ECO:0007669"/>
    <property type="project" value="InterPro"/>
</dbReference>
<dbReference type="InterPro" id="IPR009014">
    <property type="entry name" value="Transketo_C/PFOR_II"/>
</dbReference>
<feature type="binding site" evidence="10">
    <location>
        <position position="32"/>
    </location>
    <ligand>
        <name>pyruvate</name>
        <dbReference type="ChEBI" id="CHEBI:15361"/>
    </ligand>
</feature>
<feature type="binding site" evidence="12">
    <location>
        <position position="705"/>
    </location>
    <ligand>
        <name>[4Fe-4S] cluster</name>
        <dbReference type="ChEBI" id="CHEBI:49883"/>
        <label>1</label>
    </ligand>
</feature>
<dbReference type="GO" id="GO:0005506">
    <property type="term" value="F:iron ion binding"/>
    <property type="evidence" value="ECO:0007669"/>
    <property type="project" value="InterPro"/>
</dbReference>
<feature type="site" description="Important for catalytic activity" evidence="11">
    <location>
        <position position="1013"/>
    </location>
</feature>
<dbReference type="SUPFAM" id="SSF53323">
    <property type="entry name" value="Pyruvate-ferredoxin oxidoreductase, PFOR, domain III"/>
    <property type="match status" value="1"/>
</dbReference>
<dbReference type="InterPro" id="IPR011766">
    <property type="entry name" value="TPP_enzyme_TPP-bd"/>
</dbReference>
<evidence type="ECO:0000313" key="16">
    <source>
        <dbReference type="Proteomes" id="UP000050501"/>
    </source>
</evidence>
<feature type="site" description="Important for catalytic activity" evidence="11">
    <location>
        <position position="115"/>
    </location>
</feature>
<dbReference type="GO" id="GO:0006979">
    <property type="term" value="P:response to oxidative stress"/>
    <property type="evidence" value="ECO:0007669"/>
    <property type="project" value="TreeGrafter"/>
</dbReference>
<feature type="binding site" evidence="12">
    <location>
        <position position="702"/>
    </location>
    <ligand>
        <name>[4Fe-4S] cluster</name>
        <dbReference type="ChEBI" id="CHEBI:49883"/>
        <label>1</label>
    </ligand>
</feature>
<evidence type="ECO:0000256" key="4">
    <source>
        <dbReference type="ARBA" id="ARBA00022723"/>
    </source>
</evidence>
<feature type="domain" description="4Fe-4S ferredoxin-type" evidence="13">
    <location>
        <begin position="746"/>
        <end position="776"/>
    </location>
</feature>
<dbReference type="FunFam" id="3.40.50.970:FF:000041">
    <property type="entry name" value="Pyruvate:ferredoxin (Flavodoxin) oxidoreductase"/>
    <property type="match status" value="1"/>
</dbReference>
<keyword evidence="16" id="KW-1185">Reference proteome</keyword>
<gene>
    <name evidence="14" type="ORF">ADN01_11960</name>
    <name evidence="15" type="ORF">ADN01_12425</name>
</gene>
<dbReference type="InterPro" id="IPR019752">
    <property type="entry name" value="Pyrv/ketoisovalerate_OxRed_cat"/>
</dbReference>
<dbReference type="EMBL" id="LGCM01000042">
    <property type="protein sequence ID" value="KPL80393.1"/>
    <property type="molecule type" value="Genomic_DNA"/>
</dbReference>
<dbReference type="PANTHER" id="PTHR32154:SF0">
    <property type="entry name" value="PYRUVATE-FLAVODOXIN OXIDOREDUCTASE-RELATED"/>
    <property type="match status" value="1"/>
</dbReference>
<feature type="binding site" evidence="12">
    <location>
        <position position="755"/>
    </location>
    <ligand>
        <name>[4Fe-4S] cluster</name>
        <dbReference type="ChEBI" id="CHEBI:49883"/>
        <label>2</label>
    </ligand>
</feature>
<dbReference type="InterPro" id="IPR017896">
    <property type="entry name" value="4Fe4S_Fe-S-bd"/>
</dbReference>
<dbReference type="Proteomes" id="UP000050501">
    <property type="component" value="Unassembled WGS sequence"/>
</dbReference>
<evidence type="ECO:0000313" key="15">
    <source>
        <dbReference type="EMBL" id="KPL80457.1"/>
    </source>
</evidence>
<feature type="binding site" evidence="12">
    <location>
        <position position="758"/>
    </location>
    <ligand>
        <name>[4Fe-4S] cluster</name>
        <dbReference type="ChEBI" id="CHEBI:49883"/>
        <label>2</label>
    </ligand>
</feature>
<evidence type="ECO:0000259" key="13">
    <source>
        <dbReference type="PROSITE" id="PS51379"/>
    </source>
</evidence>
<dbReference type="InterPro" id="IPR002880">
    <property type="entry name" value="Pyrv_Fd/Flavodoxin_OxRdtase_N"/>
</dbReference>
<dbReference type="InterPro" id="IPR019456">
    <property type="entry name" value="Pyrv-flavodox_OxRtase_EKR"/>
</dbReference>
<dbReference type="SUPFAM" id="SSF54862">
    <property type="entry name" value="4Fe-4S ferredoxins"/>
    <property type="match status" value="1"/>
</dbReference>
<feature type="binding site" evidence="12">
    <location>
        <position position="709"/>
    </location>
    <ligand>
        <name>[4Fe-4S] cluster</name>
        <dbReference type="ChEBI" id="CHEBI:49883"/>
        <label>2</label>
    </ligand>
</feature>
<feature type="binding site" evidence="10">
    <location>
        <position position="65"/>
    </location>
    <ligand>
        <name>thiamine diphosphate</name>
        <dbReference type="ChEBI" id="CHEBI:58937"/>
    </ligand>
</feature>
<sequence length="1195" mass="129326">MTTEKTVTVDANEATAYVAYRTNEVIAIYPITPSSGMGELSDEWAAANIPNVWGSVPLVAEMQAEGGAAGAVHGSLQTGALTTTFTASQGLLLMIPNMYKIAGELTSTVFHVSARALSYQAISIYGDHSDVMATRATGFALMASRSVQEAHDMALICQAATLRARVPFLHFFDGFRTSHEVNKITLIPEDVMRTMMDPALVAAHRTRALNPERAFIRGTLQNQDVYFQGRESVNPFYAACPEHVQAAMDQFAALTGRAYHLFDYAGAPDAERVIVIMGSGAETAEETARVLAARGEKVGVLTVHLFRPFSIAHFIQALPSTVRTLAVLDRTKEAGSSGEPLYLDVVAAVQEAAAEGTSPFVNPPRILGGRYGLASKEFTPGMVQGIFAEMAKAKPKNHFTVGIHDDVSHTSLSYDPTFSIEGDETVRCVFFGLGADGTVGANKNSIKIISEEGGNFGQGYFVYDSKKSGSVTVSHLRFGPKPIRAPYLIGEGDANFVACHNFSFLERFDMLKYSRPGSVFLLNSLYGPEAVWDHLPREVQQALVEKKLKFYVIDAHHVAEASGMGSRINTIMQTCFFAISGVLPREEAIAQIKKSIKKTYGKRGETVVRQNFEAVDNTLSNLKEVAVPAQVSSAFGMRAAMSESAPAYVREVLGEILINNGDALPVSRMSADGTYPSGTAQYEKRNIALEIPTWASELCIQCGKCALVCPHASIRMKVYAPEALAGAPETFRSMDANFKEFPGMRFTIQVAPEDCTGCGLCVEVCPAKDKAQTGRKALNMAPQPPLRETERANWEFFLQLPEADRTAFQPTTVKNSQLLQPLFEFSGACAGCGETPYVKLVSQLFGDRAIIANATGCSSVYGGSLPTTPWSANRDGRGPAWSNSLFEDNAEFGLGMRLSVEKQNGFARELVKQLAGEIGTVLADGLLGAEQSTESGLRAQRERVAALKDRLVMMKDPRAGMLMGVADALIRKSVWLIGGDGWAYDIGYGGLDHVLASPYNINALVLDTEVYSNTGGQASKATPRAAVAKFAASGKGMGKKDLGMIAMSYGHIYVARVALGANDAQALRAFLEADAYDGPSLIIAYSHCIAHGIDMKEGLQQQKLAVQAGVWPLYRFNPALAREGKPPLAIDSKAPTIPVEDYAYRETRYRMLTISNEARAEELMQAANEDARFRWERLQKLAAAYAELSALTSES</sequence>
<protein>
    <submittedName>
        <fullName evidence="15">Pyruvate-flavodoxin oxidoreductase</fullName>
    </submittedName>
</protein>
<keyword evidence="5 9" id="KW-0249">Electron transport</keyword>
<dbReference type="PROSITE" id="PS00198">
    <property type="entry name" value="4FE4S_FER_1"/>
    <property type="match status" value="1"/>
</dbReference>
<comment type="cofactor">
    <cofactor evidence="12">
        <name>[4Fe-4S] cluster</name>
        <dbReference type="ChEBI" id="CHEBI:49883"/>
    </cofactor>
    <text evidence="12">Binds 3 [4Fe-4S] clusters per subunit.</text>
</comment>
<proteinExistence type="inferred from homology"/>
<feature type="binding site" evidence="10">
    <location>
        <position position="834"/>
    </location>
    <ligand>
        <name>thiamine diphosphate</name>
        <dbReference type="ChEBI" id="CHEBI:58937"/>
    </ligand>
</feature>
<dbReference type="SMART" id="SM00890">
    <property type="entry name" value="EKR"/>
    <property type="match status" value="1"/>
</dbReference>
<evidence type="ECO:0000256" key="5">
    <source>
        <dbReference type="ARBA" id="ARBA00022982"/>
    </source>
</evidence>
<dbReference type="STRING" id="229921.ADN01_11960"/>
<dbReference type="GO" id="GO:0030976">
    <property type="term" value="F:thiamine pyrophosphate binding"/>
    <property type="evidence" value="ECO:0007669"/>
    <property type="project" value="InterPro"/>
</dbReference>
<feature type="site" description="Important for catalytic activity" evidence="11">
    <location>
        <position position="65"/>
    </location>
</feature>
<feature type="binding site" evidence="12">
    <location>
        <position position="832"/>
    </location>
    <ligand>
        <name>[4Fe-4S] cluster</name>
        <dbReference type="ChEBI" id="CHEBI:49883"/>
        <label>3</label>
    </ligand>
</feature>
<evidence type="ECO:0000256" key="12">
    <source>
        <dbReference type="PIRSR" id="PIRSR000159-50"/>
    </source>
</evidence>
<keyword evidence="15" id="KW-0670">Pyruvate</keyword>
<dbReference type="NCBIfam" id="TIGR02176">
    <property type="entry name" value="pyruv_ox_red"/>
    <property type="match status" value="1"/>
</dbReference>
<dbReference type="CDD" id="cd07034">
    <property type="entry name" value="TPP_PYR_PFOR_IOR-alpha_like"/>
    <property type="match status" value="1"/>
</dbReference>
<feature type="binding site" evidence="10">
    <location>
        <position position="115"/>
    </location>
    <ligand>
        <name>pyruvate</name>
        <dbReference type="ChEBI" id="CHEBI:15361"/>
    </ligand>
</feature>
<evidence type="ECO:0000256" key="3">
    <source>
        <dbReference type="ARBA" id="ARBA00022485"/>
    </source>
</evidence>
<dbReference type="InterPro" id="IPR011895">
    <property type="entry name" value="Pyrv_flavodox_OxRed"/>
</dbReference>
<dbReference type="SUPFAM" id="SSF52518">
    <property type="entry name" value="Thiamin diphosphate-binding fold (THDP-binding)"/>
    <property type="match status" value="2"/>
</dbReference>
<evidence type="ECO:0000256" key="8">
    <source>
        <dbReference type="ARBA" id="ARBA00023014"/>
    </source>
</evidence>
<dbReference type="PIRSF" id="PIRSF000159">
    <property type="entry name" value="NifJ"/>
    <property type="match status" value="1"/>
</dbReference>
<feature type="binding site" evidence="12">
    <location>
        <position position="857"/>
    </location>
    <ligand>
        <name>[4Fe-4S] cluster</name>
        <dbReference type="ChEBI" id="CHEBI:49883"/>
        <label>3</label>
    </ligand>
</feature>
<dbReference type="InterPro" id="IPR002869">
    <property type="entry name" value="Pyrv_flavodox_OxRed_cen"/>
</dbReference>
<dbReference type="EMBL" id="LGCM01000042">
    <property type="protein sequence ID" value="KPL80457.1"/>
    <property type="molecule type" value="Genomic_DNA"/>
</dbReference>
<comment type="caution">
    <text evidence="15">The sequence shown here is derived from an EMBL/GenBank/DDBJ whole genome shotgun (WGS) entry which is preliminary data.</text>
</comment>
<dbReference type="GO" id="GO:0022900">
    <property type="term" value="P:electron transport chain"/>
    <property type="evidence" value="ECO:0007669"/>
    <property type="project" value="InterPro"/>
</dbReference>
<keyword evidence="4 12" id="KW-0479">Metal-binding</keyword>
<dbReference type="Gene3D" id="3.40.50.970">
    <property type="match status" value="2"/>
</dbReference>
<feature type="binding site" evidence="12">
    <location>
        <position position="829"/>
    </location>
    <ligand>
        <name>[4Fe-4S] cluster</name>
        <dbReference type="ChEBI" id="CHEBI:49883"/>
        <label>3</label>
    </ligand>
</feature>
<keyword evidence="8 12" id="KW-0411">Iron-sulfur</keyword>
<dbReference type="Pfam" id="PF17147">
    <property type="entry name" value="PFOR_II"/>
    <property type="match status" value="1"/>
</dbReference>
<feature type="binding site" evidence="10">
    <location>
        <position position="857"/>
    </location>
    <ligand>
        <name>thiamine diphosphate</name>
        <dbReference type="ChEBI" id="CHEBI:58937"/>
    </ligand>
</feature>
<feature type="domain" description="4Fe-4S ferredoxin-type" evidence="13">
    <location>
        <begin position="690"/>
        <end position="719"/>
    </location>
</feature>
<reference evidence="15 16" key="1">
    <citation type="submission" date="2015-07" db="EMBL/GenBank/DDBJ databases">
        <title>Genome sequence of Levilinea saccharolytica DSM 16555.</title>
        <authorList>
            <person name="Hemp J."/>
            <person name="Ward L.M."/>
            <person name="Pace L.A."/>
            <person name="Fischer W.W."/>
        </authorList>
    </citation>
    <scope>NUCLEOTIDE SEQUENCE [LARGE SCALE GENOMIC DNA]</scope>
    <source>
        <strain evidence="15 16">KIBI-1</strain>
    </source>
</reference>
<dbReference type="PROSITE" id="PS51379">
    <property type="entry name" value="4FE4S_FER_2"/>
    <property type="match status" value="2"/>
</dbReference>
<organism evidence="15 16">
    <name type="scientific">Levilinea saccharolytica</name>
    <dbReference type="NCBI Taxonomy" id="229921"/>
    <lineage>
        <taxon>Bacteria</taxon>
        <taxon>Bacillati</taxon>
        <taxon>Chloroflexota</taxon>
        <taxon>Anaerolineae</taxon>
        <taxon>Anaerolineales</taxon>
        <taxon>Anaerolineaceae</taxon>
        <taxon>Levilinea</taxon>
    </lineage>
</organism>
<dbReference type="InterPro" id="IPR033412">
    <property type="entry name" value="PFOR_II"/>
</dbReference>
<dbReference type="Pfam" id="PF01855">
    <property type="entry name" value="POR_N"/>
    <property type="match status" value="1"/>
</dbReference>
<accession>A0A0P6XX88</accession>
<dbReference type="AlphaFoldDB" id="A0A0P6XX88"/>
<dbReference type="PANTHER" id="PTHR32154">
    <property type="entry name" value="PYRUVATE-FLAVODOXIN OXIDOREDUCTASE-RELATED"/>
    <property type="match status" value="1"/>
</dbReference>
<feature type="site" description="Important for catalytic activity" evidence="11">
    <location>
        <position position="32"/>
    </location>
</feature>
<feature type="binding site" evidence="12">
    <location>
        <position position="765"/>
    </location>
    <ligand>
        <name>[4Fe-4S] cluster</name>
        <dbReference type="ChEBI" id="CHEBI:49883"/>
        <label>1</label>
    </ligand>
</feature>
<dbReference type="FunFam" id="3.30.70.20:FF:000022">
    <property type="entry name" value="Pyruvate:ferredoxin (Flavodoxin) oxidoreductase"/>
    <property type="match status" value="1"/>
</dbReference>
<evidence type="ECO:0000256" key="1">
    <source>
        <dbReference type="ARBA" id="ARBA00009032"/>
    </source>
</evidence>
<dbReference type="RefSeq" id="WP_062417623.1">
    <property type="nucleotide sequence ID" value="NZ_DF967974.1"/>
</dbReference>
<dbReference type="InterPro" id="IPR037112">
    <property type="entry name" value="Pyrv-flavodox_OxR_EKR_sf"/>
</dbReference>
<dbReference type="Gene3D" id="4.10.780.10">
    <property type="entry name" value="Pyruvate-flavodoxin oxidoreductase, EKR domain"/>
    <property type="match status" value="1"/>
</dbReference>
<evidence type="ECO:0000313" key="14">
    <source>
        <dbReference type="EMBL" id="KPL80393.1"/>
    </source>
</evidence>
<dbReference type="Pfam" id="PF12838">
    <property type="entry name" value="Fer4_7"/>
    <property type="match status" value="1"/>
</dbReference>
<dbReference type="Pfam" id="PF01558">
    <property type="entry name" value="POR"/>
    <property type="match status" value="1"/>
</dbReference>
<dbReference type="FunFam" id="3.40.920.10:FF:000001">
    <property type="entry name" value="Pyruvate:ferredoxin (Flavodoxin) oxidoreductase"/>
    <property type="match status" value="1"/>
</dbReference>
<dbReference type="CDD" id="cd03377">
    <property type="entry name" value="TPP_PFOR_PNO"/>
    <property type="match status" value="1"/>
</dbReference>
<evidence type="ECO:0000256" key="2">
    <source>
        <dbReference type="ARBA" id="ARBA00022448"/>
    </source>
</evidence>
<comment type="similarity">
    <text evidence="1 9">Belongs to the pyruvate:ferredoxin/flavodoxin oxidoreductase family.</text>
</comment>
<dbReference type="GO" id="GO:0051539">
    <property type="term" value="F:4 iron, 4 sulfur cluster binding"/>
    <property type="evidence" value="ECO:0007669"/>
    <property type="project" value="UniProtKB-KW"/>
</dbReference>
<evidence type="ECO:0000256" key="11">
    <source>
        <dbReference type="PIRSR" id="PIRSR000159-2"/>
    </source>
</evidence>
<dbReference type="Gene3D" id="3.40.50.920">
    <property type="match status" value="1"/>
</dbReference>
<keyword evidence="6 9" id="KW-0560">Oxidoreductase</keyword>
<dbReference type="Gene3D" id="3.30.70.20">
    <property type="match status" value="1"/>
</dbReference>
<keyword evidence="3 12" id="KW-0004">4Fe-4S</keyword>
<dbReference type="InterPro" id="IPR017900">
    <property type="entry name" value="4Fe4S_Fe_S_CS"/>
</dbReference>
<evidence type="ECO:0000256" key="6">
    <source>
        <dbReference type="ARBA" id="ARBA00023002"/>
    </source>
</evidence>